<evidence type="ECO:0000313" key="1">
    <source>
        <dbReference type="EMBL" id="KAH7659767.1"/>
    </source>
</evidence>
<comment type="caution">
    <text evidence="1">The sequence shown here is derived from an EMBL/GenBank/DDBJ whole genome shotgun (WGS) entry which is preliminary data.</text>
</comment>
<proteinExistence type="predicted"/>
<organism evidence="1 2">
    <name type="scientific">Dioscorea alata</name>
    <name type="common">Purple yam</name>
    <dbReference type="NCBI Taxonomy" id="55571"/>
    <lineage>
        <taxon>Eukaryota</taxon>
        <taxon>Viridiplantae</taxon>
        <taxon>Streptophyta</taxon>
        <taxon>Embryophyta</taxon>
        <taxon>Tracheophyta</taxon>
        <taxon>Spermatophyta</taxon>
        <taxon>Magnoliopsida</taxon>
        <taxon>Liliopsida</taxon>
        <taxon>Dioscoreales</taxon>
        <taxon>Dioscoreaceae</taxon>
        <taxon>Dioscorea</taxon>
    </lineage>
</organism>
<protein>
    <submittedName>
        <fullName evidence="1">Uncharacterized protein</fullName>
    </submittedName>
</protein>
<sequence>MVSITISLNFHFLCKIGFCMLTRGHLYLTNVVEVKSGSDSFLIKIRDGKNWRCVHNNPRVGPLPDYAPHRWKWPSSSYYCLYVFLHIMNILH</sequence>
<keyword evidence="2" id="KW-1185">Reference proteome</keyword>
<accession>A0ACB7UHL5</accession>
<evidence type="ECO:0000313" key="2">
    <source>
        <dbReference type="Proteomes" id="UP000827976"/>
    </source>
</evidence>
<name>A0ACB7UHL5_DIOAL</name>
<gene>
    <name evidence="1" type="ORF">IHE45_16G052100</name>
</gene>
<dbReference type="Proteomes" id="UP000827976">
    <property type="component" value="Chromosome 16"/>
</dbReference>
<reference evidence="2" key="1">
    <citation type="journal article" date="2022" name="Nat. Commun.">
        <title>Chromosome evolution and the genetic basis of agronomically important traits in greater yam.</title>
        <authorList>
            <person name="Bredeson J.V."/>
            <person name="Lyons J.B."/>
            <person name="Oniyinde I.O."/>
            <person name="Okereke N.R."/>
            <person name="Kolade O."/>
            <person name="Nnabue I."/>
            <person name="Nwadili C.O."/>
            <person name="Hribova E."/>
            <person name="Parker M."/>
            <person name="Nwogha J."/>
            <person name="Shu S."/>
            <person name="Carlson J."/>
            <person name="Kariba R."/>
            <person name="Muthemba S."/>
            <person name="Knop K."/>
            <person name="Barton G.J."/>
            <person name="Sherwood A.V."/>
            <person name="Lopez-Montes A."/>
            <person name="Asiedu R."/>
            <person name="Jamnadass R."/>
            <person name="Muchugi A."/>
            <person name="Goodstein D."/>
            <person name="Egesi C.N."/>
            <person name="Featherston J."/>
            <person name="Asfaw A."/>
            <person name="Simpson G.G."/>
            <person name="Dolezel J."/>
            <person name="Hendre P.S."/>
            <person name="Van Deynze A."/>
            <person name="Kumar P.L."/>
            <person name="Obidiegwu J.E."/>
            <person name="Bhattacharjee R."/>
            <person name="Rokhsar D.S."/>
        </authorList>
    </citation>
    <scope>NUCLEOTIDE SEQUENCE [LARGE SCALE GENOMIC DNA]</scope>
    <source>
        <strain evidence="2">cv. TDa95/00328</strain>
    </source>
</reference>
<dbReference type="EMBL" id="CM037026">
    <property type="protein sequence ID" value="KAH7659767.1"/>
    <property type="molecule type" value="Genomic_DNA"/>
</dbReference>